<dbReference type="Proteomes" id="UP001231109">
    <property type="component" value="Unassembled WGS sequence"/>
</dbReference>
<name>A0ABT9HTT8_9GAMM</name>
<sequence length="179" mass="20452">MQALIFLINTAFSLYLMVVLLRIWLQWARADFYNPLSQFVVKATNPLIIPLRRILPSIGKIDTASVFLALVLVIAQSICLRYLAFGQVFIVNLMIMAIPLLIREALTLFFWILIIRAIMSWFSQGNNPIEYLMHQLTEPVLRPVRRIIPPIAGLDLSVLIVIIALNVLNKLTQGWIPPF</sequence>
<keyword evidence="2" id="KW-1133">Transmembrane helix</keyword>
<proteinExistence type="inferred from homology"/>
<dbReference type="PANTHER" id="PTHR33219:SF14">
    <property type="entry name" value="PROTEIN COFACTOR ASSEMBLY OF COMPLEX C SUBUNIT B CCB3, CHLOROPLASTIC-RELATED"/>
    <property type="match status" value="1"/>
</dbReference>
<gene>
    <name evidence="3" type="ORF">ORJ04_01080</name>
</gene>
<keyword evidence="2" id="KW-0472">Membrane</keyword>
<dbReference type="PANTHER" id="PTHR33219">
    <property type="entry name" value="YLMG HOMOLOG PROTEIN 2, CHLOROPLASTIC"/>
    <property type="match status" value="1"/>
</dbReference>
<evidence type="ECO:0000256" key="2">
    <source>
        <dbReference type="SAM" id="Phobius"/>
    </source>
</evidence>
<comment type="caution">
    <text evidence="3">The sequence shown here is derived from an EMBL/GenBank/DDBJ whole genome shotgun (WGS) entry which is preliminary data.</text>
</comment>
<feature type="transmembrane region" description="Helical" evidence="2">
    <location>
        <begin position="61"/>
        <end position="78"/>
    </location>
</feature>
<evidence type="ECO:0000313" key="3">
    <source>
        <dbReference type="EMBL" id="MDP5134540.1"/>
    </source>
</evidence>
<evidence type="ECO:0000313" key="4">
    <source>
        <dbReference type="Proteomes" id="UP001231109"/>
    </source>
</evidence>
<keyword evidence="2" id="KW-0812">Transmembrane</keyword>
<reference evidence="3 4" key="1">
    <citation type="submission" date="2022-11" db="EMBL/GenBank/DDBJ databases">
        <title>Viruses from the air-sea interface of a natural surface slick.</title>
        <authorList>
            <person name="Rahlff J."/>
            <person name="Holmfeldt K."/>
        </authorList>
    </citation>
    <scope>NUCLEOTIDE SEQUENCE [LARGE SCALE GENOMIC DNA]</scope>
    <source>
        <strain evidence="3 4">SMS4</strain>
    </source>
</reference>
<dbReference type="RefSeq" id="WP_027669618.1">
    <property type="nucleotide sequence ID" value="NZ_JAPJDY010000001.1"/>
</dbReference>
<accession>A0ABT9HTT8</accession>
<feature type="transmembrane region" description="Helical" evidence="2">
    <location>
        <begin position="6"/>
        <end position="25"/>
    </location>
</feature>
<organism evidence="3 4">
    <name type="scientific">Rheinheimera baltica</name>
    <dbReference type="NCBI Taxonomy" id="67576"/>
    <lineage>
        <taxon>Bacteria</taxon>
        <taxon>Pseudomonadati</taxon>
        <taxon>Pseudomonadota</taxon>
        <taxon>Gammaproteobacteria</taxon>
        <taxon>Chromatiales</taxon>
        <taxon>Chromatiaceae</taxon>
        <taxon>Rheinheimera</taxon>
    </lineage>
</organism>
<dbReference type="Pfam" id="PF02325">
    <property type="entry name" value="CCB3_YggT"/>
    <property type="match status" value="2"/>
</dbReference>
<protein>
    <submittedName>
        <fullName evidence="3">YggT family protein</fullName>
    </submittedName>
</protein>
<comment type="similarity">
    <text evidence="1">Belongs to the YggT family.</text>
</comment>
<dbReference type="InterPro" id="IPR003425">
    <property type="entry name" value="CCB3/YggT"/>
</dbReference>
<evidence type="ECO:0000256" key="1">
    <source>
        <dbReference type="ARBA" id="ARBA00010894"/>
    </source>
</evidence>
<dbReference type="EMBL" id="JAPJDZ010000001">
    <property type="protein sequence ID" value="MDP5134540.1"/>
    <property type="molecule type" value="Genomic_DNA"/>
</dbReference>
<keyword evidence="4" id="KW-1185">Reference proteome</keyword>
<feature type="transmembrane region" description="Helical" evidence="2">
    <location>
        <begin position="147"/>
        <end position="168"/>
    </location>
</feature>